<keyword evidence="13" id="KW-1185">Reference proteome</keyword>
<evidence type="ECO:0000256" key="6">
    <source>
        <dbReference type="ARBA" id="ARBA00023136"/>
    </source>
</evidence>
<keyword evidence="3 11" id="KW-0812">Transmembrane</keyword>
<dbReference type="Pfam" id="PF00060">
    <property type="entry name" value="Lig_chan"/>
    <property type="match status" value="1"/>
</dbReference>
<gene>
    <name evidence="14" type="primary">LOC103487885</name>
</gene>
<dbReference type="GeneID" id="103487885"/>
<dbReference type="Gene3D" id="3.40.50.2300">
    <property type="match status" value="2"/>
</dbReference>
<dbReference type="SUPFAM" id="SSF56219">
    <property type="entry name" value="DNase I-like"/>
    <property type="match status" value="1"/>
</dbReference>
<keyword evidence="9" id="KW-1071">Ligand-gated ion channel</keyword>
<accession>A0ABM3KM46</accession>
<dbReference type="SMART" id="SM00079">
    <property type="entry name" value="PBPe"/>
    <property type="match status" value="1"/>
</dbReference>
<evidence type="ECO:0000256" key="9">
    <source>
        <dbReference type="ARBA" id="ARBA00023286"/>
    </source>
</evidence>
<keyword evidence="10" id="KW-0407">Ion channel</keyword>
<proteinExistence type="predicted"/>
<evidence type="ECO:0000256" key="3">
    <source>
        <dbReference type="ARBA" id="ARBA00022692"/>
    </source>
</evidence>
<dbReference type="Gene3D" id="1.10.287.70">
    <property type="match status" value="1"/>
</dbReference>
<dbReference type="InterPro" id="IPR036691">
    <property type="entry name" value="Endo/exonu/phosph_ase_sf"/>
</dbReference>
<dbReference type="RefSeq" id="XP_050938872.1">
    <property type="nucleotide sequence ID" value="XM_051082915.1"/>
</dbReference>
<comment type="subcellular location">
    <subcellularLocation>
        <location evidence="1">Membrane</location>
        <topology evidence="1">Multi-pass membrane protein</topology>
    </subcellularLocation>
</comment>
<keyword evidence="7" id="KW-0675">Receptor</keyword>
<keyword evidence="8" id="KW-0325">Glycoprotein</keyword>
<evidence type="ECO:0000256" key="11">
    <source>
        <dbReference type="SAM" id="Phobius"/>
    </source>
</evidence>
<dbReference type="InterPro" id="IPR015683">
    <property type="entry name" value="Ionotropic_Glu_rcpt"/>
</dbReference>
<dbReference type="PANTHER" id="PTHR18966">
    <property type="entry name" value="IONOTROPIC GLUTAMATE RECEPTOR"/>
    <property type="match status" value="1"/>
</dbReference>
<dbReference type="InterPro" id="IPR028082">
    <property type="entry name" value="Peripla_BP_I"/>
</dbReference>
<feature type="transmembrane region" description="Helical" evidence="11">
    <location>
        <begin position="1125"/>
        <end position="1147"/>
    </location>
</feature>
<dbReference type="Proteomes" id="UP001652600">
    <property type="component" value="Chromosome 3"/>
</dbReference>
<dbReference type="SUPFAM" id="SSF53850">
    <property type="entry name" value="Periplasmic binding protein-like II"/>
    <property type="match status" value="1"/>
</dbReference>
<evidence type="ECO:0000256" key="1">
    <source>
        <dbReference type="ARBA" id="ARBA00004141"/>
    </source>
</evidence>
<feature type="domain" description="Ionotropic glutamate receptor C-terminal" evidence="12">
    <location>
        <begin position="1008"/>
        <end position="1344"/>
    </location>
</feature>
<evidence type="ECO:0000259" key="12">
    <source>
        <dbReference type="SMART" id="SM00079"/>
    </source>
</evidence>
<dbReference type="InterPro" id="IPR005135">
    <property type="entry name" value="Endo/exonuclease/phosphatase"/>
</dbReference>
<keyword evidence="4 11" id="KW-1133">Transmembrane helix</keyword>
<dbReference type="Pfam" id="PF03372">
    <property type="entry name" value="Exo_endo_phos"/>
    <property type="match status" value="1"/>
</dbReference>
<dbReference type="InterPro" id="IPR043502">
    <property type="entry name" value="DNA/RNA_pol_sf"/>
</dbReference>
<evidence type="ECO:0000313" key="14">
    <source>
        <dbReference type="RefSeq" id="XP_050938872.1"/>
    </source>
</evidence>
<dbReference type="Pfam" id="PF01094">
    <property type="entry name" value="ANF_receptor"/>
    <property type="match status" value="1"/>
</dbReference>
<sequence length="1397" mass="160100">MKLLTWNARGLGSPSKRAIIKNTIISYSPDFVILTETRLKITNKRIIKSLRPSNSINWIAKNALDSSGGILILWDAHIHSLLSHEEGLFSLSANFLFNNNLSWWLTGLYGPVKRRERVLFWTDLHNLQHLNSFPWILGGDLNVTRLREESTSISSSTHSSRMLNNFINNNLLLDPPLINNRFTWSNLRNPPTFSRIDRFLYNSSWESLFSPHTTRTLPRSTSDHFPLVCEDSNPKLRWGPVPFRLNSIALTDPDFKRNMGRWWENSIQDGHPGYSFIQRLKSLANFIKPWQKEKLNSFAFAKDSIIREVDSIDKKELDTPLSQEESDRRLALKADLSELSLKESQFWYQRAKKLWLREGDENSSFFHRICTARQKRNFIQEIQDEEGLIQNTNDSISSAFIKFFSRIYRGPTKSDPFFIDNLDWNPIEHSEGLNLCAPFLEDEIKGVINSLDGKKTPGPDGFPISFFKSYWYLLKEDIMDIFKDFYDKGVINKNMNNTYIALIPKKKDYSNPKDFRPISLTTSIYKIIAKTLSNRLKTSLPDTISGNQLAFVKNRQITDAILMANEAVDFWKVKKIKGFILKLDIEKAFDNLNWDFIDFVLEKKNFPILWRKWIRGCISNVTYSIIVNGRPQGRIKANRGLRQALELITKGGVKAVIIIGSSRKQDLIVNISDHEIPIISISNNPQLLVNPLKIPSLIQISNTNPNHHHIQCISSILTHLHFHQKVSVFYELNSSTDVSPHRLFHSFQSVNIEIDHLLALPPSSNIIQAEILIEKELKRLLNSQSNRVFIITQLSLQLVDLLLTKAKKMNMVGNGYTWIISHEVFDLISSLDSSSSSSLLNKMEGVIGLQTYFNDTKKSFKSFETKFKKFYKLEYPQEEEPTKVSIFAIQAYDAAHAITRAMENLRSSDHELMEKILKINFKGVSGIMVRFSKNHNNNNEMLISSQSSPSFKIIKVVDHTYKEVAFWTPKLGFVEKYVRVSKNYYKRSLSEMRVSKSEKSSNGERKLTFVVPRQGACQEFVNVSYYSNGTVQNITGFSVDVFRAVMNNIKDISSYELHPFHHQSYDRMIDAVSNKKFDGAVGDITILARRFKSVDFTVAYLKTDIVMVVTEKQEKWKRLWAFMDAFQYPVWIILPTMHIFISFVIWLTEFPNNQDLRSFGNMLWFSVSVIFHVHREQVRSGLTRLMLGPWLFTMLVVTTSFSASLTSLMTNSWSQPSVPDVETLKQTMPNATVGCNAESFIYDYLTTTLEFDKSRVKTMKSIDDYPEALKNGSISAAFFISPHANIFLAKNRKGYTKAVSSFKLGGMGFAFPKGSELAMKVSRSIAELTLANNISTMEKNLLDSFTCSSCKIENGLGLGPEPFLGLFAICGSIAFLALMYMGLQLLVSHKKDLNLEK</sequence>
<organism evidence="13 14">
    <name type="scientific">Cucumis melo</name>
    <name type="common">Muskmelon</name>
    <dbReference type="NCBI Taxonomy" id="3656"/>
    <lineage>
        <taxon>Eukaryota</taxon>
        <taxon>Viridiplantae</taxon>
        <taxon>Streptophyta</taxon>
        <taxon>Embryophyta</taxon>
        <taxon>Tracheophyta</taxon>
        <taxon>Spermatophyta</taxon>
        <taxon>Magnoliopsida</taxon>
        <taxon>eudicotyledons</taxon>
        <taxon>Gunneridae</taxon>
        <taxon>Pentapetalae</taxon>
        <taxon>rosids</taxon>
        <taxon>fabids</taxon>
        <taxon>Cucurbitales</taxon>
        <taxon>Cucurbitaceae</taxon>
        <taxon>Benincaseae</taxon>
        <taxon>Cucumis</taxon>
    </lineage>
</organism>
<dbReference type="Gene3D" id="3.60.10.10">
    <property type="entry name" value="Endonuclease/exonuclease/phosphatase"/>
    <property type="match status" value="1"/>
</dbReference>
<evidence type="ECO:0000256" key="5">
    <source>
        <dbReference type="ARBA" id="ARBA00023065"/>
    </source>
</evidence>
<dbReference type="InterPro" id="IPR001828">
    <property type="entry name" value="ANF_lig-bd_rcpt"/>
</dbReference>
<dbReference type="CDD" id="cd01650">
    <property type="entry name" value="RT_nLTR_like"/>
    <property type="match status" value="1"/>
</dbReference>
<dbReference type="SUPFAM" id="SSF53822">
    <property type="entry name" value="Periplasmic binding protein-like I"/>
    <property type="match status" value="1"/>
</dbReference>
<keyword evidence="6 11" id="KW-0472">Membrane</keyword>
<feature type="transmembrane region" description="Helical" evidence="11">
    <location>
        <begin position="1363"/>
        <end position="1387"/>
    </location>
</feature>
<keyword evidence="2" id="KW-0813">Transport</keyword>
<evidence type="ECO:0000256" key="10">
    <source>
        <dbReference type="ARBA" id="ARBA00023303"/>
    </source>
</evidence>
<evidence type="ECO:0000256" key="2">
    <source>
        <dbReference type="ARBA" id="ARBA00022448"/>
    </source>
</evidence>
<dbReference type="InterPro" id="IPR001320">
    <property type="entry name" value="Iontro_rcpt_C"/>
</dbReference>
<protein>
    <submittedName>
        <fullName evidence="14">Glutamate receptor 2.6-like</fullName>
    </submittedName>
</protein>
<dbReference type="Gene3D" id="3.40.190.10">
    <property type="entry name" value="Periplasmic binding protein-like II"/>
    <property type="match status" value="1"/>
</dbReference>
<feature type="transmembrane region" description="Helical" evidence="11">
    <location>
        <begin position="1187"/>
        <end position="1209"/>
    </location>
</feature>
<evidence type="ECO:0000256" key="4">
    <source>
        <dbReference type="ARBA" id="ARBA00022989"/>
    </source>
</evidence>
<evidence type="ECO:0000256" key="7">
    <source>
        <dbReference type="ARBA" id="ARBA00023170"/>
    </source>
</evidence>
<keyword evidence="5" id="KW-0406">Ion transport</keyword>
<evidence type="ECO:0000256" key="8">
    <source>
        <dbReference type="ARBA" id="ARBA00023180"/>
    </source>
</evidence>
<reference evidence="14" key="1">
    <citation type="submission" date="2025-08" db="UniProtKB">
        <authorList>
            <consortium name="RefSeq"/>
        </authorList>
    </citation>
    <scope>IDENTIFICATION</scope>
    <source>
        <tissue evidence="14">Stem</tissue>
    </source>
</reference>
<evidence type="ECO:0000313" key="13">
    <source>
        <dbReference type="Proteomes" id="UP001652600"/>
    </source>
</evidence>
<dbReference type="SUPFAM" id="SSF56672">
    <property type="entry name" value="DNA/RNA polymerases"/>
    <property type="match status" value="1"/>
</dbReference>
<name>A0ABM3KM46_CUCME</name>